<dbReference type="EMBL" id="BMJS01000053">
    <property type="protein sequence ID" value="GGG07415.1"/>
    <property type="molecule type" value="Genomic_DNA"/>
</dbReference>
<organism evidence="2 3">
    <name type="scientific">Cysteiniphilum litorale</name>
    <dbReference type="NCBI Taxonomy" id="2056700"/>
    <lineage>
        <taxon>Bacteria</taxon>
        <taxon>Pseudomonadati</taxon>
        <taxon>Pseudomonadota</taxon>
        <taxon>Gammaproteobacteria</taxon>
        <taxon>Thiotrichales</taxon>
        <taxon>Fastidiosibacteraceae</taxon>
        <taxon>Cysteiniphilum</taxon>
    </lineage>
</organism>
<reference evidence="2" key="1">
    <citation type="journal article" date="2014" name="Int. J. Syst. Evol. Microbiol.">
        <title>Complete genome sequence of Corynebacterium casei LMG S-19264T (=DSM 44701T), isolated from a smear-ripened cheese.</title>
        <authorList>
            <consortium name="US DOE Joint Genome Institute (JGI-PGF)"/>
            <person name="Walter F."/>
            <person name="Albersmeier A."/>
            <person name="Kalinowski J."/>
            <person name="Ruckert C."/>
        </authorList>
    </citation>
    <scope>NUCLEOTIDE SEQUENCE</scope>
    <source>
        <strain evidence="2">CGMCC 1.15758</strain>
    </source>
</reference>
<keyword evidence="3" id="KW-1185">Reference proteome</keyword>
<feature type="domain" description="AMP-dependent synthetase/ligase" evidence="1">
    <location>
        <begin position="137"/>
        <end position="285"/>
    </location>
</feature>
<evidence type="ECO:0000313" key="2">
    <source>
        <dbReference type="EMBL" id="GGG07415.1"/>
    </source>
</evidence>
<dbReference type="Gene3D" id="3.40.50.12780">
    <property type="entry name" value="N-terminal domain of ligase-like"/>
    <property type="match status" value="1"/>
</dbReference>
<reference evidence="2" key="2">
    <citation type="submission" date="2020-09" db="EMBL/GenBank/DDBJ databases">
        <authorList>
            <person name="Sun Q."/>
            <person name="Zhou Y."/>
        </authorList>
    </citation>
    <scope>NUCLEOTIDE SEQUENCE</scope>
    <source>
        <strain evidence="2">CGMCC 1.15758</strain>
    </source>
</reference>
<comment type="caution">
    <text evidence="2">The sequence shown here is derived from an EMBL/GenBank/DDBJ whole genome shotgun (WGS) entry which is preliminary data.</text>
</comment>
<gene>
    <name evidence="2" type="primary">vraA</name>
    <name evidence="2" type="ORF">GCM10010995_26240</name>
</gene>
<dbReference type="RefSeq" id="WP_117003940.1">
    <property type="nucleotide sequence ID" value="NZ_BMJS01000053.1"/>
</dbReference>
<protein>
    <submittedName>
        <fullName evidence="2">Aconitate hydratase</fullName>
    </submittedName>
</protein>
<dbReference type="Gene3D" id="3.30.300.30">
    <property type="match status" value="1"/>
</dbReference>
<evidence type="ECO:0000259" key="1">
    <source>
        <dbReference type="Pfam" id="PF00501"/>
    </source>
</evidence>
<dbReference type="AlphaFoldDB" id="A0A8J2Z723"/>
<dbReference type="InterPro" id="IPR020845">
    <property type="entry name" value="AMP-binding_CS"/>
</dbReference>
<evidence type="ECO:0000313" key="3">
    <source>
        <dbReference type="Proteomes" id="UP000636949"/>
    </source>
</evidence>
<dbReference type="InterPro" id="IPR000873">
    <property type="entry name" value="AMP-dep_synth/lig_dom"/>
</dbReference>
<dbReference type="Proteomes" id="UP000636949">
    <property type="component" value="Unassembled WGS sequence"/>
</dbReference>
<dbReference type="SUPFAM" id="SSF56801">
    <property type="entry name" value="Acetyl-CoA synthetase-like"/>
    <property type="match status" value="1"/>
</dbReference>
<proteinExistence type="predicted"/>
<dbReference type="InterPro" id="IPR042099">
    <property type="entry name" value="ANL_N_sf"/>
</dbReference>
<dbReference type="Pfam" id="PF00501">
    <property type="entry name" value="AMP-binding"/>
    <property type="match status" value="1"/>
</dbReference>
<sequence length="452" mass="52634">MKDYLDLLFRHFGDDKVIFCHGKKNNSPTQLGEIKQIIFPLAHFLSQQKTTSIILYCDNIYHFYIGFFSALITNKSIILPPNNTCGFFEDISNNEDIAILHFDEQRQCFCFDKKPIDLNANDIFENKIDDCLFTADIIFFTSGSTGKPKKIIKKFQHLVNEVNILNHFFNLDKELMVTSSVHHQHLYGFIFYFLCPALIGRPIYSQRIELSEELAQLKDINHQFIFISSPALLSRLTFEEDLSKITCFSAGSLLKNEVALNLRKYLKLTVNEILGSSETGVIAWRQQLNNRLWQSFDDVLISQNKDLTLRVYADSFLEPFIDTDDIIKLIKPNQFILQGRKGRIVKLEDKRLSLTELEDKLKRHPWVNDCYALKLEKSREYIGVFIVLSTSGKQQKEHLSTLAFNNTLRHFLSHWFEKVLLPKSFRYGDEIAVNAQSKIDRDKILSFFMLQK</sequence>
<dbReference type="PROSITE" id="PS00455">
    <property type="entry name" value="AMP_BINDING"/>
    <property type="match status" value="1"/>
</dbReference>
<dbReference type="InterPro" id="IPR045851">
    <property type="entry name" value="AMP-bd_C_sf"/>
</dbReference>
<name>A0A8J2Z723_9GAMM</name>
<accession>A0A8J2Z723</accession>
<dbReference type="PANTHER" id="PTHR45398:SF1">
    <property type="entry name" value="ENZYME, PUTATIVE (JCVI)-RELATED"/>
    <property type="match status" value="1"/>
</dbReference>
<dbReference type="OrthoDB" id="9787658at2"/>
<dbReference type="PANTHER" id="PTHR45398">
    <property type="match status" value="1"/>
</dbReference>